<proteinExistence type="predicted"/>
<evidence type="ECO:0000256" key="1">
    <source>
        <dbReference type="SAM" id="MobiDB-lite"/>
    </source>
</evidence>
<feature type="region of interest" description="Disordered" evidence="1">
    <location>
        <begin position="1"/>
        <end position="23"/>
    </location>
</feature>
<keyword evidence="3" id="KW-1185">Reference proteome</keyword>
<evidence type="ECO:0000313" key="2">
    <source>
        <dbReference type="EMBL" id="NMJ42956.1"/>
    </source>
</evidence>
<accession>A0A848EG36</accession>
<protein>
    <recommendedName>
        <fullName evidence="4">Anti-sigma factor NepR domain-containing protein</fullName>
    </recommendedName>
</protein>
<organism evidence="2 3">
    <name type="scientific">Neoroseomonas marina</name>
    <dbReference type="NCBI Taxonomy" id="1232220"/>
    <lineage>
        <taxon>Bacteria</taxon>
        <taxon>Pseudomonadati</taxon>
        <taxon>Pseudomonadota</taxon>
        <taxon>Alphaproteobacteria</taxon>
        <taxon>Acetobacterales</taxon>
        <taxon>Acetobacteraceae</taxon>
        <taxon>Neoroseomonas</taxon>
    </lineage>
</organism>
<reference evidence="2 3" key="1">
    <citation type="submission" date="2020-03" db="EMBL/GenBank/DDBJ databases">
        <authorList>
            <person name="Sun Q."/>
        </authorList>
    </citation>
    <scope>NUCLEOTIDE SEQUENCE [LARGE SCALE GENOMIC DNA]</scope>
    <source>
        <strain evidence="2 3">JC162</strain>
    </source>
</reference>
<name>A0A848EG36_9PROT</name>
<dbReference type="Proteomes" id="UP000548582">
    <property type="component" value="Unassembled WGS sequence"/>
</dbReference>
<comment type="caution">
    <text evidence="2">The sequence shown here is derived from an EMBL/GenBank/DDBJ whole genome shotgun (WGS) entry which is preliminary data.</text>
</comment>
<evidence type="ECO:0000313" key="3">
    <source>
        <dbReference type="Proteomes" id="UP000548582"/>
    </source>
</evidence>
<dbReference type="AlphaFoldDB" id="A0A848EG36"/>
<gene>
    <name evidence="2" type="ORF">GWK16_17040</name>
</gene>
<dbReference type="EMBL" id="JABBKX010000006">
    <property type="protein sequence ID" value="NMJ42956.1"/>
    <property type="molecule type" value="Genomic_DNA"/>
</dbReference>
<dbReference type="RefSeq" id="WP_170055190.1">
    <property type="nucleotide sequence ID" value="NZ_JABBKX010000006.1"/>
</dbReference>
<sequence length="57" mass="6172">MIADQKLPAPTAPPPREDERPSGELEAAIRRIYTNAAAEPLPSHLVDLVKRLAAKGE</sequence>
<evidence type="ECO:0008006" key="4">
    <source>
        <dbReference type="Google" id="ProtNLM"/>
    </source>
</evidence>